<dbReference type="InterPro" id="IPR001387">
    <property type="entry name" value="Cro/C1-type_HTH"/>
</dbReference>
<name>A0A9D1PRI0_9SPIO</name>
<proteinExistence type="predicted"/>
<protein>
    <submittedName>
        <fullName evidence="3">Helix-turn-helix domain-containing protein</fullName>
    </submittedName>
</protein>
<evidence type="ECO:0000259" key="2">
    <source>
        <dbReference type="PROSITE" id="PS50943"/>
    </source>
</evidence>
<dbReference type="AlphaFoldDB" id="A0A9D1PRI0"/>
<feature type="domain" description="HTH cro/C1-type" evidence="2">
    <location>
        <begin position="15"/>
        <end position="70"/>
    </location>
</feature>
<dbReference type="PANTHER" id="PTHR46558">
    <property type="entry name" value="TRACRIPTIONAL REGULATORY PROTEIN-RELATED-RELATED"/>
    <property type="match status" value="1"/>
</dbReference>
<accession>A0A9D1PRI0</accession>
<evidence type="ECO:0000313" key="4">
    <source>
        <dbReference type="Proteomes" id="UP000823936"/>
    </source>
</evidence>
<dbReference type="GO" id="GO:0003677">
    <property type="term" value="F:DNA binding"/>
    <property type="evidence" value="ECO:0007669"/>
    <property type="project" value="UniProtKB-KW"/>
</dbReference>
<gene>
    <name evidence="3" type="ORF">IAB12_00605</name>
</gene>
<dbReference type="Pfam" id="PF01381">
    <property type="entry name" value="HTH_3"/>
    <property type="match status" value="1"/>
</dbReference>
<dbReference type="PANTHER" id="PTHR46558:SF4">
    <property type="entry name" value="DNA-BIDING PHAGE PROTEIN"/>
    <property type="match status" value="1"/>
</dbReference>
<dbReference type="Gene3D" id="1.10.260.40">
    <property type="entry name" value="lambda repressor-like DNA-binding domains"/>
    <property type="match status" value="1"/>
</dbReference>
<evidence type="ECO:0000313" key="3">
    <source>
        <dbReference type="EMBL" id="HIV98268.1"/>
    </source>
</evidence>
<keyword evidence="1" id="KW-0238">DNA-binding</keyword>
<dbReference type="SMART" id="SM00530">
    <property type="entry name" value="HTH_XRE"/>
    <property type="match status" value="1"/>
</dbReference>
<dbReference type="EMBL" id="DXHU01000004">
    <property type="protein sequence ID" value="HIV98268.1"/>
    <property type="molecule type" value="Genomic_DNA"/>
</dbReference>
<dbReference type="CDD" id="cd00093">
    <property type="entry name" value="HTH_XRE"/>
    <property type="match status" value="1"/>
</dbReference>
<sequence>MEKVNNLQIIFANNLKMRRKKLGYTQSELAKAVGVSTSFITEMETGRKAPSFQTIEKISQVLATPAWTLFCEYSDRLRSNYDQNDELLKFLLKNKISDVIEDVFSN</sequence>
<comment type="caution">
    <text evidence="3">The sequence shown here is derived from an EMBL/GenBank/DDBJ whole genome shotgun (WGS) entry which is preliminary data.</text>
</comment>
<evidence type="ECO:0000256" key="1">
    <source>
        <dbReference type="ARBA" id="ARBA00023125"/>
    </source>
</evidence>
<reference evidence="3" key="2">
    <citation type="submission" date="2021-04" db="EMBL/GenBank/DDBJ databases">
        <authorList>
            <person name="Gilroy R."/>
        </authorList>
    </citation>
    <scope>NUCLEOTIDE SEQUENCE</scope>
    <source>
        <strain evidence="3">Gambia11-129</strain>
    </source>
</reference>
<dbReference type="Proteomes" id="UP000823936">
    <property type="component" value="Unassembled WGS sequence"/>
</dbReference>
<organism evidence="3 4">
    <name type="scientific">Candidatus Ornithospirochaeta avicola</name>
    <dbReference type="NCBI Taxonomy" id="2840896"/>
    <lineage>
        <taxon>Bacteria</taxon>
        <taxon>Pseudomonadati</taxon>
        <taxon>Spirochaetota</taxon>
        <taxon>Spirochaetia</taxon>
        <taxon>Spirochaetales</taxon>
        <taxon>Spirochaetaceae</taxon>
        <taxon>Spirochaetaceae incertae sedis</taxon>
        <taxon>Candidatus Ornithospirochaeta</taxon>
    </lineage>
</organism>
<dbReference type="SUPFAM" id="SSF47413">
    <property type="entry name" value="lambda repressor-like DNA-binding domains"/>
    <property type="match status" value="1"/>
</dbReference>
<dbReference type="PROSITE" id="PS50943">
    <property type="entry name" value="HTH_CROC1"/>
    <property type="match status" value="1"/>
</dbReference>
<reference evidence="3" key="1">
    <citation type="journal article" date="2021" name="PeerJ">
        <title>Extensive microbial diversity within the chicken gut microbiome revealed by metagenomics and culture.</title>
        <authorList>
            <person name="Gilroy R."/>
            <person name="Ravi A."/>
            <person name="Getino M."/>
            <person name="Pursley I."/>
            <person name="Horton D.L."/>
            <person name="Alikhan N.F."/>
            <person name="Baker D."/>
            <person name="Gharbi K."/>
            <person name="Hall N."/>
            <person name="Watson M."/>
            <person name="Adriaenssens E.M."/>
            <person name="Foster-Nyarko E."/>
            <person name="Jarju S."/>
            <person name="Secka A."/>
            <person name="Antonio M."/>
            <person name="Oren A."/>
            <person name="Chaudhuri R.R."/>
            <person name="La Ragione R."/>
            <person name="Hildebrand F."/>
            <person name="Pallen M.J."/>
        </authorList>
    </citation>
    <scope>NUCLEOTIDE SEQUENCE</scope>
    <source>
        <strain evidence="3">Gambia11-129</strain>
    </source>
</reference>
<dbReference type="InterPro" id="IPR010982">
    <property type="entry name" value="Lambda_DNA-bd_dom_sf"/>
</dbReference>